<name>A0A2G9QA29_AQUCT</name>
<dbReference type="Proteomes" id="UP000228934">
    <property type="component" value="Unassembled WGS sequence"/>
</dbReference>
<accession>A0A2G9QA29</accession>
<organism evidence="2 3">
    <name type="scientific">Aquarana catesbeiana</name>
    <name type="common">American bullfrog</name>
    <name type="synonym">Rana catesbeiana</name>
    <dbReference type="NCBI Taxonomy" id="8400"/>
    <lineage>
        <taxon>Eukaryota</taxon>
        <taxon>Metazoa</taxon>
        <taxon>Chordata</taxon>
        <taxon>Craniata</taxon>
        <taxon>Vertebrata</taxon>
        <taxon>Euteleostomi</taxon>
        <taxon>Amphibia</taxon>
        <taxon>Batrachia</taxon>
        <taxon>Anura</taxon>
        <taxon>Neobatrachia</taxon>
        <taxon>Ranoidea</taxon>
        <taxon>Ranidae</taxon>
        <taxon>Aquarana</taxon>
    </lineage>
</organism>
<feature type="region of interest" description="Disordered" evidence="1">
    <location>
        <begin position="46"/>
        <end position="65"/>
    </location>
</feature>
<dbReference type="AlphaFoldDB" id="A0A2G9QA29"/>
<protein>
    <submittedName>
        <fullName evidence="2">Uncharacterized protein</fullName>
    </submittedName>
</protein>
<reference evidence="3" key="1">
    <citation type="journal article" date="2017" name="Nat. Commun.">
        <title>The North American bullfrog draft genome provides insight into hormonal regulation of long noncoding RNA.</title>
        <authorList>
            <person name="Hammond S.A."/>
            <person name="Warren R.L."/>
            <person name="Vandervalk B.P."/>
            <person name="Kucuk E."/>
            <person name="Khan H."/>
            <person name="Gibb E.A."/>
            <person name="Pandoh P."/>
            <person name="Kirk H."/>
            <person name="Zhao Y."/>
            <person name="Jones M."/>
            <person name="Mungall A.J."/>
            <person name="Coope R."/>
            <person name="Pleasance S."/>
            <person name="Moore R.A."/>
            <person name="Holt R.A."/>
            <person name="Round J.M."/>
            <person name="Ohora S."/>
            <person name="Walle B.V."/>
            <person name="Veldhoen N."/>
            <person name="Helbing C.C."/>
            <person name="Birol I."/>
        </authorList>
    </citation>
    <scope>NUCLEOTIDE SEQUENCE [LARGE SCALE GENOMIC DNA]</scope>
</reference>
<proteinExistence type="predicted"/>
<dbReference type="EMBL" id="KZ060325">
    <property type="protein sequence ID" value="PIO12462.1"/>
    <property type="molecule type" value="Genomic_DNA"/>
</dbReference>
<gene>
    <name evidence="2" type="ORF">AB205_0217710</name>
</gene>
<sequence>MDSVPVAEPHQEEEKILPAAVRAKIERNRQRALMLRQARLASRPYPTAEGMSTVKPPPRIVDSGGGFFIEEEQTEVKPAENVIHQPGKNFYLLSEIWLNLKVDVHMEKTQCWERYKVE</sequence>
<evidence type="ECO:0000313" key="3">
    <source>
        <dbReference type="Proteomes" id="UP000228934"/>
    </source>
</evidence>
<evidence type="ECO:0000256" key="1">
    <source>
        <dbReference type="SAM" id="MobiDB-lite"/>
    </source>
</evidence>
<keyword evidence="3" id="KW-1185">Reference proteome</keyword>
<dbReference type="OrthoDB" id="68328at2759"/>
<evidence type="ECO:0000313" key="2">
    <source>
        <dbReference type="EMBL" id="PIO12462.1"/>
    </source>
</evidence>